<keyword evidence="6" id="KW-1185">Reference proteome</keyword>
<feature type="compositionally biased region" description="Low complexity" evidence="4">
    <location>
        <begin position="1"/>
        <end position="27"/>
    </location>
</feature>
<dbReference type="GO" id="GO:0042393">
    <property type="term" value="F:histone binding"/>
    <property type="evidence" value="ECO:0007669"/>
    <property type="project" value="TreeGrafter"/>
</dbReference>
<accession>A0AAV8Q0S4</accession>
<evidence type="ECO:0000256" key="3">
    <source>
        <dbReference type="SAM" id="Coils"/>
    </source>
</evidence>
<sequence>MPPVSSRLARPPRLSSSSQLPSKSPVSFHHSSEDKMYHGLYKRYPFPPVLSPLPRRPLLLVALEIRSEITASICLTIFKSEMILGFWILVRVSVNFKNKMIQHHRHGFNQRPHEYEMEDYEEYEEEASEPDEEELEAPKSTKDEQDFLKLREQLKARFRQKLKKQSAGALGRLSQTQDKRTVTNDRFGSFFGPSQPSIAPRVIEESRSIRETKHIMTNYSSSSTNKREPTSSVSRTTADQQNHQRPKIVNQAKNKAQTLKDMRDYSFLLSDDADLPTAKEQPKPRSASLATSDGRMAQSSSKSKVPTGKPAKLASDGHEQKKSALSNQHIQNRLGHVKEPTLNRPKSSSNDSRKVFGDVRNGSGRTTGNIGLKGKVPNQSIVTNKPPRSVTNAPSMKKNVLSAKTHSSAQNHHSDQKRLPPGLDRAKTTMKQPMSSSKAEPSKQNSSRGVHNDRLNQRHAKRKSSEEEDVDDYRRAIREMFGYNPNRYVEMDEDDSDMEVGFDVIQKEERRSSKIAKKEDEEQLRLIEEEEERERRMRTKKKLKQS</sequence>
<feature type="region of interest" description="Disordered" evidence="4">
    <location>
        <begin position="274"/>
        <end position="471"/>
    </location>
</feature>
<keyword evidence="2 3" id="KW-0175">Coiled coil</keyword>
<feature type="region of interest" description="Disordered" evidence="4">
    <location>
        <begin position="1"/>
        <end position="29"/>
    </location>
</feature>
<evidence type="ECO:0000256" key="4">
    <source>
        <dbReference type="SAM" id="MobiDB-lite"/>
    </source>
</evidence>
<feature type="region of interest" description="Disordered" evidence="4">
    <location>
        <begin position="209"/>
        <end position="257"/>
    </location>
</feature>
<dbReference type="InterPro" id="IPR013256">
    <property type="entry name" value="Chromatin_SPT2"/>
</dbReference>
<dbReference type="Proteomes" id="UP001222027">
    <property type="component" value="Unassembled WGS sequence"/>
</dbReference>
<comment type="similarity">
    <text evidence="1">Belongs to the SPT2 family.</text>
</comment>
<evidence type="ECO:0000256" key="1">
    <source>
        <dbReference type="ARBA" id="ARBA00006461"/>
    </source>
</evidence>
<dbReference type="GO" id="GO:0006334">
    <property type="term" value="P:nucleosome assembly"/>
    <property type="evidence" value="ECO:0007669"/>
    <property type="project" value="TreeGrafter"/>
</dbReference>
<dbReference type="AlphaFoldDB" id="A0AAV8Q0S4"/>
<name>A0AAV8Q0S4_ENSVE</name>
<organism evidence="5 6">
    <name type="scientific">Ensete ventricosum</name>
    <name type="common">Abyssinian banana</name>
    <name type="synonym">Musa ensete</name>
    <dbReference type="NCBI Taxonomy" id="4639"/>
    <lineage>
        <taxon>Eukaryota</taxon>
        <taxon>Viridiplantae</taxon>
        <taxon>Streptophyta</taxon>
        <taxon>Embryophyta</taxon>
        <taxon>Tracheophyta</taxon>
        <taxon>Spermatophyta</taxon>
        <taxon>Magnoliopsida</taxon>
        <taxon>Liliopsida</taxon>
        <taxon>Zingiberales</taxon>
        <taxon>Musaceae</taxon>
        <taxon>Ensete</taxon>
    </lineage>
</organism>
<reference evidence="5 6" key="1">
    <citation type="submission" date="2022-12" db="EMBL/GenBank/DDBJ databases">
        <title>Chromosome-scale assembly of the Ensete ventricosum genome.</title>
        <authorList>
            <person name="Dussert Y."/>
            <person name="Stocks J."/>
            <person name="Wendawek A."/>
            <person name="Woldeyes F."/>
            <person name="Nichols R.A."/>
            <person name="Borrell J.S."/>
        </authorList>
    </citation>
    <scope>NUCLEOTIDE SEQUENCE [LARGE SCALE GENOMIC DNA]</scope>
    <source>
        <strain evidence="6">cv. Maze</strain>
        <tissue evidence="5">Seeds</tissue>
    </source>
</reference>
<dbReference type="GO" id="GO:0003677">
    <property type="term" value="F:DNA binding"/>
    <property type="evidence" value="ECO:0007669"/>
    <property type="project" value="TreeGrafter"/>
</dbReference>
<feature type="region of interest" description="Disordered" evidence="4">
    <location>
        <begin position="165"/>
        <end position="197"/>
    </location>
</feature>
<dbReference type="SMART" id="SM00784">
    <property type="entry name" value="SPT2"/>
    <property type="match status" value="1"/>
</dbReference>
<feature type="region of interest" description="Disordered" evidence="4">
    <location>
        <begin position="117"/>
        <end position="144"/>
    </location>
</feature>
<evidence type="ECO:0008006" key="7">
    <source>
        <dbReference type="Google" id="ProtNLM"/>
    </source>
</evidence>
<dbReference type="PANTHER" id="PTHR22691">
    <property type="entry name" value="YEAST SPT2-RELATED"/>
    <property type="match status" value="1"/>
</dbReference>
<evidence type="ECO:0000313" key="5">
    <source>
        <dbReference type="EMBL" id="KAJ8465104.1"/>
    </source>
</evidence>
<feature type="compositionally biased region" description="Polar residues" evidence="4">
    <location>
        <begin position="402"/>
        <end position="411"/>
    </location>
</feature>
<proteinExistence type="inferred from homology"/>
<gene>
    <name evidence="5" type="ORF">OPV22_027656</name>
</gene>
<feature type="compositionally biased region" description="Polar residues" evidence="4">
    <location>
        <begin position="215"/>
        <end position="243"/>
    </location>
</feature>
<protein>
    <recommendedName>
        <fullName evidence="7">Protein SPT2 homolog</fullName>
    </recommendedName>
</protein>
<dbReference type="GO" id="GO:0006360">
    <property type="term" value="P:transcription by RNA polymerase I"/>
    <property type="evidence" value="ECO:0007669"/>
    <property type="project" value="TreeGrafter"/>
</dbReference>
<evidence type="ECO:0000256" key="2">
    <source>
        <dbReference type="ARBA" id="ARBA00023054"/>
    </source>
</evidence>
<dbReference type="GO" id="GO:0005730">
    <property type="term" value="C:nucleolus"/>
    <property type="evidence" value="ECO:0007669"/>
    <property type="project" value="TreeGrafter"/>
</dbReference>
<feature type="compositionally biased region" description="Acidic residues" evidence="4">
    <location>
        <begin position="117"/>
        <end position="135"/>
    </location>
</feature>
<dbReference type="EMBL" id="JAQQAF010000008">
    <property type="protein sequence ID" value="KAJ8465104.1"/>
    <property type="molecule type" value="Genomic_DNA"/>
</dbReference>
<feature type="compositionally biased region" description="Polar residues" evidence="4">
    <location>
        <begin position="429"/>
        <end position="449"/>
    </location>
</feature>
<comment type="caution">
    <text evidence="5">The sequence shown here is derived from an EMBL/GenBank/DDBJ whole genome shotgun (WGS) entry which is preliminary data.</text>
</comment>
<feature type="coiled-coil region" evidence="3">
    <location>
        <begin position="517"/>
        <end position="546"/>
    </location>
</feature>
<dbReference type="PANTHER" id="PTHR22691:SF8">
    <property type="entry name" value="PROTEIN SPT2 HOMOLOG"/>
    <property type="match status" value="1"/>
</dbReference>
<dbReference type="Pfam" id="PF08243">
    <property type="entry name" value="SPT2"/>
    <property type="match status" value="1"/>
</dbReference>
<evidence type="ECO:0000313" key="6">
    <source>
        <dbReference type="Proteomes" id="UP001222027"/>
    </source>
</evidence>